<feature type="domain" description="HTH cro/C1-type" evidence="2">
    <location>
        <begin position="22"/>
        <end position="76"/>
    </location>
</feature>
<dbReference type="EMBL" id="JARYGZ010000002">
    <property type="protein sequence ID" value="MDH7639966.1"/>
    <property type="molecule type" value="Genomic_DNA"/>
</dbReference>
<keyword evidence="4" id="KW-1185">Reference proteome</keyword>
<name>A0ABT6N4V7_9SPHN</name>
<evidence type="ECO:0000256" key="1">
    <source>
        <dbReference type="ARBA" id="ARBA00023125"/>
    </source>
</evidence>
<dbReference type="Proteomes" id="UP001160625">
    <property type="component" value="Unassembled WGS sequence"/>
</dbReference>
<dbReference type="SUPFAM" id="SSF47413">
    <property type="entry name" value="lambda repressor-like DNA-binding domains"/>
    <property type="match status" value="1"/>
</dbReference>
<dbReference type="SMART" id="SM00530">
    <property type="entry name" value="HTH_XRE"/>
    <property type="match status" value="1"/>
</dbReference>
<evidence type="ECO:0000259" key="2">
    <source>
        <dbReference type="PROSITE" id="PS50943"/>
    </source>
</evidence>
<reference evidence="3" key="1">
    <citation type="submission" date="2023-04" db="EMBL/GenBank/DDBJ databases">
        <title>Sphingomonas sp. MAHUQ-71 isolated from rice field.</title>
        <authorList>
            <person name="Huq M.A."/>
        </authorList>
    </citation>
    <scope>NUCLEOTIDE SEQUENCE</scope>
    <source>
        <strain evidence="3">MAHUQ-71</strain>
    </source>
</reference>
<dbReference type="InterPro" id="IPR050807">
    <property type="entry name" value="TransReg_Diox_bact_type"/>
</dbReference>
<dbReference type="InterPro" id="IPR010982">
    <property type="entry name" value="Lambda_DNA-bd_dom_sf"/>
</dbReference>
<evidence type="ECO:0000313" key="3">
    <source>
        <dbReference type="EMBL" id="MDH7639966.1"/>
    </source>
</evidence>
<dbReference type="PANTHER" id="PTHR46797:SF1">
    <property type="entry name" value="METHYLPHOSPHONATE SYNTHASE"/>
    <property type="match status" value="1"/>
</dbReference>
<organism evidence="3 4">
    <name type="scientific">Sphingomonas oryzagri</name>
    <dbReference type="NCBI Taxonomy" id="3042314"/>
    <lineage>
        <taxon>Bacteria</taxon>
        <taxon>Pseudomonadati</taxon>
        <taxon>Pseudomonadota</taxon>
        <taxon>Alphaproteobacteria</taxon>
        <taxon>Sphingomonadales</taxon>
        <taxon>Sphingomonadaceae</taxon>
        <taxon>Sphingomonas</taxon>
    </lineage>
</organism>
<gene>
    <name evidence="3" type="ORF">QGN17_14615</name>
</gene>
<dbReference type="Gene3D" id="1.10.260.40">
    <property type="entry name" value="lambda repressor-like DNA-binding domains"/>
    <property type="match status" value="1"/>
</dbReference>
<accession>A0ABT6N4V7</accession>
<keyword evidence="1" id="KW-0238">DNA-binding</keyword>
<comment type="caution">
    <text evidence="3">The sequence shown here is derived from an EMBL/GenBank/DDBJ whole genome shotgun (WGS) entry which is preliminary data.</text>
</comment>
<dbReference type="PROSITE" id="PS50943">
    <property type="entry name" value="HTH_CROC1"/>
    <property type="match status" value="1"/>
</dbReference>
<proteinExistence type="predicted"/>
<dbReference type="InterPro" id="IPR001387">
    <property type="entry name" value="Cro/C1-type_HTH"/>
</dbReference>
<dbReference type="PANTHER" id="PTHR46797">
    <property type="entry name" value="HTH-TYPE TRANSCRIPTIONAL REGULATOR"/>
    <property type="match status" value="1"/>
</dbReference>
<protein>
    <submittedName>
        <fullName evidence="3">Helix-turn-helix transcriptional regulator</fullName>
    </submittedName>
</protein>
<dbReference type="CDD" id="cd00093">
    <property type="entry name" value="HTH_XRE"/>
    <property type="match status" value="1"/>
</dbReference>
<dbReference type="RefSeq" id="WP_281045330.1">
    <property type="nucleotide sequence ID" value="NZ_JARYGZ010000002.1"/>
</dbReference>
<sequence length="91" mass="10137">MTKRPLAPGDFHEEEARFARRLKAARKQAGLTHAQLAAITGFGKAYISYVENLRANPSLLTCLRFARALKIDLGDLVSARRIEALDVIEDQ</sequence>
<dbReference type="Pfam" id="PF01381">
    <property type="entry name" value="HTH_3"/>
    <property type="match status" value="1"/>
</dbReference>
<evidence type="ECO:0000313" key="4">
    <source>
        <dbReference type="Proteomes" id="UP001160625"/>
    </source>
</evidence>